<feature type="transmembrane region" description="Helical" evidence="6">
    <location>
        <begin position="69"/>
        <end position="87"/>
    </location>
</feature>
<evidence type="ECO:0000256" key="6">
    <source>
        <dbReference type="SAM" id="Phobius"/>
    </source>
</evidence>
<comment type="caution">
    <text evidence="7">The sequence shown here is derived from an EMBL/GenBank/DDBJ whole genome shotgun (WGS) entry which is preliminary data.</text>
</comment>
<keyword evidence="8" id="KW-1185">Reference proteome</keyword>
<reference evidence="7" key="1">
    <citation type="submission" date="2021-01" db="EMBL/GenBank/DDBJ databases">
        <title>Whole genome shotgun sequence of Demequina activiva NBRC 110675.</title>
        <authorList>
            <person name="Komaki H."/>
            <person name="Tamura T."/>
        </authorList>
    </citation>
    <scope>NUCLEOTIDE SEQUENCE</scope>
    <source>
        <strain evidence="7">NBRC 110675</strain>
    </source>
</reference>
<dbReference type="AlphaFoldDB" id="A0A919UKY0"/>
<evidence type="ECO:0000313" key="7">
    <source>
        <dbReference type="EMBL" id="GIG55480.1"/>
    </source>
</evidence>
<evidence type="ECO:0000313" key="8">
    <source>
        <dbReference type="Proteomes" id="UP000652354"/>
    </source>
</evidence>
<keyword evidence="3 6" id="KW-1133">Transmembrane helix</keyword>
<feature type="transmembrane region" description="Helical" evidence="6">
    <location>
        <begin position="34"/>
        <end position="55"/>
    </location>
</feature>
<feature type="region of interest" description="Disordered" evidence="5">
    <location>
        <begin position="1"/>
        <end position="28"/>
    </location>
</feature>
<dbReference type="Proteomes" id="UP000652354">
    <property type="component" value="Unassembled WGS sequence"/>
</dbReference>
<dbReference type="RefSeq" id="WP_203657024.1">
    <property type="nucleotide sequence ID" value="NZ_BONR01000006.1"/>
</dbReference>
<evidence type="ECO:0000256" key="2">
    <source>
        <dbReference type="ARBA" id="ARBA00022692"/>
    </source>
</evidence>
<dbReference type="EMBL" id="BONR01000006">
    <property type="protein sequence ID" value="GIG55480.1"/>
    <property type="molecule type" value="Genomic_DNA"/>
</dbReference>
<accession>A0A919UKY0</accession>
<gene>
    <name evidence="7" type="ORF">Dac01nite_22320</name>
</gene>
<proteinExistence type="predicted"/>
<evidence type="ECO:0000256" key="1">
    <source>
        <dbReference type="ARBA" id="ARBA00004141"/>
    </source>
</evidence>
<dbReference type="InterPro" id="IPR019109">
    <property type="entry name" value="MamF_MmsF"/>
</dbReference>
<protein>
    <submittedName>
        <fullName evidence="7">Membrane protein</fullName>
    </submittedName>
</protein>
<feature type="transmembrane region" description="Helical" evidence="6">
    <location>
        <begin position="93"/>
        <end position="116"/>
    </location>
</feature>
<dbReference type="Pfam" id="PF09685">
    <property type="entry name" value="MamF_MmsF"/>
    <property type="match status" value="1"/>
</dbReference>
<evidence type="ECO:0000256" key="3">
    <source>
        <dbReference type="ARBA" id="ARBA00022989"/>
    </source>
</evidence>
<sequence>MTDDNTTPPPEQPAAGQPAAAQPVSESDERTMGLLTHLSAILIGFIGPLIFWLIYRERSAFLNDQGKEALNFNITVAIAYVVAWILTTVTLGILFFLPFLVWIVALIFQIMGGIAANKHENYRYPFAIRLVK</sequence>
<evidence type="ECO:0000256" key="5">
    <source>
        <dbReference type="SAM" id="MobiDB-lite"/>
    </source>
</evidence>
<organism evidence="7 8">
    <name type="scientific">Demequina activiva</name>
    <dbReference type="NCBI Taxonomy" id="1582364"/>
    <lineage>
        <taxon>Bacteria</taxon>
        <taxon>Bacillati</taxon>
        <taxon>Actinomycetota</taxon>
        <taxon>Actinomycetes</taxon>
        <taxon>Micrococcales</taxon>
        <taxon>Demequinaceae</taxon>
        <taxon>Demequina</taxon>
    </lineage>
</organism>
<comment type="subcellular location">
    <subcellularLocation>
        <location evidence="1">Membrane</location>
        <topology evidence="1">Multi-pass membrane protein</topology>
    </subcellularLocation>
</comment>
<name>A0A919UKY0_9MICO</name>
<keyword evidence="2 6" id="KW-0812">Transmembrane</keyword>
<feature type="compositionally biased region" description="Low complexity" evidence="5">
    <location>
        <begin position="13"/>
        <end position="23"/>
    </location>
</feature>
<keyword evidence="4 6" id="KW-0472">Membrane</keyword>
<evidence type="ECO:0000256" key="4">
    <source>
        <dbReference type="ARBA" id="ARBA00023136"/>
    </source>
</evidence>